<gene>
    <name evidence="1" type="ORF">GBAR_LOCUS25349</name>
</gene>
<comment type="caution">
    <text evidence="1">The sequence shown here is derived from an EMBL/GenBank/DDBJ whole genome shotgun (WGS) entry which is preliminary data.</text>
</comment>
<protein>
    <submittedName>
        <fullName evidence="1">Uncharacterized protein</fullName>
    </submittedName>
</protein>
<evidence type="ECO:0000313" key="2">
    <source>
        <dbReference type="Proteomes" id="UP001174909"/>
    </source>
</evidence>
<organism evidence="1 2">
    <name type="scientific">Geodia barretti</name>
    <name type="common">Barrett's horny sponge</name>
    <dbReference type="NCBI Taxonomy" id="519541"/>
    <lineage>
        <taxon>Eukaryota</taxon>
        <taxon>Metazoa</taxon>
        <taxon>Porifera</taxon>
        <taxon>Demospongiae</taxon>
        <taxon>Heteroscleromorpha</taxon>
        <taxon>Tetractinellida</taxon>
        <taxon>Astrophorina</taxon>
        <taxon>Geodiidae</taxon>
        <taxon>Geodia</taxon>
    </lineage>
</organism>
<sequence length="54" mass="6265">MLLELLFRELVAVDVFDNSDADDQLDDKDLFLVKAHYIKGQRPGSLMCMCIKYQ</sequence>
<keyword evidence="2" id="KW-1185">Reference proteome</keyword>
<dbReference type="Proteomes" id="UP001174909">
    <property type="component" value="Unassembled WGS sequence"/>
</dbReference>
<accession>A0AA35X6B9</accession>
<dbReference type="AlphaFoldDB" id="A0AA35X6B9"/>
<evidence type="ECO:0000313" key="1">
    <source>
        <dbReference type="EMBL" id="CAI8045849.1"/>
    </source>
</evidence>
<name>A0AA35X6B9_GEOBA</name>
<proteinExistence type="predicted"/>
<reference evidence="1" key="1">
    <citation type="submission" date="2023-03" db="EMBL/GenBank/DDBJ databases">
        <authorList>
            <person name="Steffen K."/>
            <person name="Cardenas P."/>
        </authorList>
    </citation>
    <scope>NUCLEOTIDE SEQUENCE</scope>
</reference>
<dbReference type="EMBL" id="CASHTH010003506">
    <property type="protein sequence ID" value="CAI8045849.1"/>
    <property type="molecule type" value="Genomic_DNA"/>
</dbReference>